<reference evidence="1 2" key="1">
    <citation type="journal article" date="2015" name="Genome Biol. Evol.">
        <title>Characterization of Three Mycobacterium spp. with Potential Use in Bioremediation by Genome Sequencing and Comparative Genomics.</title>
        <authorList>
            <person name="Das S."/>
            <person name="Pettersson B.M."/>
            <person name="Behra P.R."/>
            <person name="Ramesh M."/>
            <person name="Dasgupta S."/>
            <person name="Bhattacharya A."/>
            <person name="Kirsebom L.A."/>
        </authorList>
    </citation>
    <scope>NUCLEOTIDE SEQUENCE [LARGE SCALE GENOMIC DNA]</scope>
    <source>
        <strain evidence="1 2">DSM 44075</strain>
    </source>
</reference>
<name>A0A0J6YJ02_9MYCO</name>
<dbReference type="InterPro" id="IPR027417">
    <property type="entry name" value="P-loop_NTPase"/>
</dbReference>
<dbReference type="PATRIC" id="fig|1807.14.peg.3967"/>
<sequence length="287" mass="30073">MSAAHTHSPAWGGRLLDALGVADLDTFDPRPGWQHRAADDVLTIPVGAPVEAPDSVVSIELGDHANVALCVGITGKTTALQSLALSVCTLYPPTRVQLAIADTQNGITTTNAMTGPPPPHVVAHCAGYRRAADPPANWDTWCAQVEAALNERTGQSQPELLVVVDAVDELLGPHPQVAGTLQRIADEGRDKRVRLLMSSTDQTSKFAVGAPLSRPIFEATSDVVIALRTATAQTSMDALGRADAWHLPTSPLGLGYVRPPDGAITGPVRLFTAADVASALSARLVTK</sequence>
<gene>
    <name evidence="1" type="primary">eccCa1_2</name>
    <name evidence="1" type="ORF">MOBUDSM44075_03940</name>
</gene>
<accession>A0A0J6YJ02</accession>
<proteinExistence type="predicted"/>
<dbReference type="Proteomes" id="UP000036313">
    <property type="component" value="Unassembled WGS sequence"/>
</dbReference>
<evidence type="ECO:0000313" key="1">
    <source>
        <dbReference type="EMBL" id="KMO72846.1"/>
    </source>
</evidence>
<evidence type="ECO:0000313" key="2">
    <source>
        <dbReference type="Proteomes" id="UP000036313"/>
    </source>
</evidence>
<comment type="caution">
    <text evidence="1">The sequence shown here is derived from an EMBL/GenBank/DDBJ whole genome shotgun (WGS) entry which is preliminary data.</text>
</comment>
<protein>
    <submittedName>
        <fullName evidence="1">ESX-1 secretion system protein EccCa1</fullName>
    </submittedName>
</protein>
<dbReference type="AlphaFoldDB" id="A0A0J6YJ02"/>
<dbReference type="EMBL" id="JYNU01000028">
    <property type="protein sequence ID" value="KMO72846.1"/>
    <property type="molecule type" value="Genomic_DNA"/>
</dbReference>
<organism evidence="1 2">
    <name type="scientific">Mycolicibacterium obuense</name>
    <dbReference type="NCBI Taxonomy" id="1807"/>
    <lineage>
        <taxon>Bacteria</taxon>
        <taxon>Bacillati</taxon>
        <taxon>Actinomycetota</taxon>
        <taxon>Actinomycetes</taxon>
        <taxon>Mycobacteriales</taxon>
        <taxon>Mycobacteriaceae</taxon>
        <taxon>Mycolicibacterium</taxon>
    </lineage>
</organism>
<dbReference type="Gene3D" id="3.40.50.300">
    <property type="entry name" value="P-loop containing nucleotide triphosphate hydrolases"/>
    <property type="match status" value="1"/>
</dbReference>